<evidence type="ECO:0000256" key="1">
    <source>
        <dbReference type="SAM" id="MobiDB-lite"/>
    </source>
</evidence>
<organism evidence="4 5">
    <name type="scientific">Trichoderma harzianum CBS 226.95</name>
    <dbReference type="NCBI Taxonomy" id="983964"/>
    <lineage>
        <taxon>Eukaryota</taxon>
        <taxon>Fungi</taxon>
        <taxon>Dikarya</taxon>
        <taxon>Ascomycota</taxon>
        <taxon>Pezizomycotina</taxon>
        <taxon>Sordariomycetes</taxon>
        <taxon>Hypocreomycetidae</taxon>
        <taxon>Hypocreales</taxon>
        <taxon>Hypocreaceae</taxon>
        <taxon>Trichoderma</taxon>
    </lineage>
</organism>
<evidence type="ECO:0000256" key="2">
    <source>
        <dbReference type="SAM" id="Phobius"/>
    </source>
</evidence>
<dbReference type="Pfam" id="PF13401">
    <property type="entry name" value="AAA_22"/>
    <property type="match status" value="1"/>
</dbReference>
<proteinExistence type="predicted"/>
<accession>A0A2T4ANZ9</accession>
<dbReference type="PANTHER" id="PTHR46082">
    <property type="entry name" value="ATP/GTP-BINDING PROTEIN-RELATED"/>
    <property type="match status" value="1"/>
</dbReference>
<dbReference type="SUPFAM" id="SSF52540">
    <property type="entry name" value="P-loop containing nucleoside triphosphate hydrolases"/>
    <property type="match status" value="1"/>
</dbReference>
<dbReference type="GeneID" id="36621062"/>
<protein>
    <recommendedName>
        <fullName evidence="3">ORC1/DEAH AAA+ ATPase domain-containing protein</fullName>
    </recommendedName>
</protein>
<dbReference type="InterPro" id="IPR027417">
    <property type="entry name" value="P-loop_NTPase"/>
</dbReference>
<gene>
    <name evidence="4" type="ORF">M431DRAFT_133530</name>
</gene>
<feature type="domain" description="ORC1/DEAH AAA+ ATPase" evidence="3">
    <location>
        <begin position="388"/>
        <end position="479"/>
    </location>
</feature>
<sequence length="1133" mass="128920">MWQRQRPPRYEDFEIAIVCTDSLYFEAVTDSFDEFLHLDGDADGAAQDDMVIKPGRIGEHNVVLALLNHVGKAGEVPEADIWSKCTALKLAILTGSCGGVPFINNGQDEVFLGDVIIDDLPFHYNIIDNEALLEIRQSRRGPKQLIENFRNFSMIYRTQGGRDDLQEITYDYLSGSPKRDMKPKGENLYPRSIEDKLFDPSYRHKHRGPATCICSNCHGTNDPVCEEALDASCHDLGCDDNCTIVRKRKQAMGKRGHKPAIHFGSIASIDTAMKSGEDRDRFSKAKRVIAFETEGVWRWERLLCIMVKGVRDYADGHINNGRDQRGFAAATAASAIKALLESYRRTIPRENFLVPIQRNPNFTGREDVLRELLAKIHPDANTDGWYRGAITGQEGIGKTQIALEAVHRLHEDHPDCFIFWVSAKDAITFENDYYEIGKQIKIEGIDKDEADVKQLVKSALSEEKCGLWVLVIDGADDLELLGLSSYLPFSRNGFVLFTVRTLEALGLHISEQYVFPLNVANRRGALSLSGAIEESKSRFRYTRHTKSPNPYLGKPTSSYEKGSDWRKAEERDVGSMKVQPGKWSSPVVPVVDDNRSQSSNGNTNEGIIMLFLAEQPRFKALCKKALGEMDRDDFVEIMSRLLTLFHIWLVEEAKSEAEKAVAGLLQSKRDRQRISEQLAAYIDLSPEEVLDIDQRALPCSFSFFSELQRFLLASKAFQSLQVQFALMFLSAELGDVLQSIPKENIWLSQEQDVSISNQFKTLVENTTKVKWNWWPLSQRKRVLNLGESRLFWQCTCGVERWEEISREQRELVKTILEWSDNHPSLTSRCGVRKAQATPFSSIRGILQYAGEQVTRPSRAATRYTPQETSSLTPLESVQLQPLAGAVPPQQQQGPTIGQQAQVTIPDPNNSLQWWILFGVRGARRTLVPTQIHVTNQTTDSHIFQELKRCYMIYRGRLRLWLSVWRLDYCEVVKFSRLTPDRMVREYRELPSDKDYHYDPRAGERDVRNPPISPHHFQTLFYACQSPCTWPFPHDCIPLVANTVNLARIPKRTREFEKDQGSPIWGFETVFAVSFSYVLAYHLVMVAGPFIFWGLWMKFHTDDLQNASVPITVVIGALSLFWSGAGILTSRERE</sequence>
<evidence type="ECO:0000259" key="3">
    <source>
        <dbReference type="Pfam" id="PF13401"/>
    </source>
</evidence>
<reference evidence="4 5" key="1">
    <citation type="submission" date="2016-07" db="EMBL/GenBank/DDBJ databases">
        <title>Multiple horizontal gene transfer events from other fungi enriched the ability of initially mycotrophic Trichoderma (Ascomycota) to feed on dead plant biomass.</title>
        <authorList>
            <consortium name="DOE Joint Genome Institute"/>
            <person name="Aerts A."/>
            <person name="Atanasova L."/>
            <person name="Chenthamara K."/>
            <person name="Zhang J."/>
            <person name="Grujic M."/>
            <person name="Henrissat B."/>
            <person name="Kuo A."/>
            <person name="Salamov A."/>
            <person name="Lipzen A."/>
            <person name="Labutti K."/>
            <person name="Barry K."/>
            <person name="Miao Y."/>
            <person name="Rahimi M.J."/>
            <person name="Shen Q."/>
            <person name="Grigoriev I.V."/>
            <person name="Kubicek C.P."/>
            <person name="Druzhinina I.S."/>
        </authorList>
    </citation>
    <scope>NUCLEOTIDE SEQUENCE [LARGE SCALE GENOMIC DNA]</scope>
    <source>
        <strain evidence="4 5">CBS 226.95</strain>
    </source>
</reference>
<keyword evidence="2" id="KW-0472">Membrane</keyword>
<keyword evidence="2" id="KW-0812">Transmembrane</keyword>
<dbReference type="InterPro" id="IPR049945">
    <property type="entry name" value="AAA_22"/>
</dbReference>
<keyword evidence="2" id="KW-1133">Transmembrane helix</keyword>
<feature type="transmembrane region" description="Helical" evidence="2">
    <location>
        <begin position="1069"/>
        <end position="1094"/>
    </location>
</feature>
<name>A0A2T4ANZ9_TRIHA</name>
<dbReference type="GO" id="GO:0016887">
    <property type="term" value="F:ATP hydrolysis activity"/>
    <property type="evidence" value="ECO:0007669"/>
    <property type="project" value="InterPro"/>
</dbReference>
<dbReference type="InterPro" id="IPR053137">
    <property type="entry name" value="NLR-like"/>
</dbReference>
<dbReference type="SUPFAM" id="SSF53167">
    <property type="entry name" value="Purine and uridine phosphorylases"/>
    <property type="match status" value="1"/>
</dbReference>
<dbReference type="RefSeq" id="XP_024778481.1">
    <property type="nucleotide sequence ID" value="XM_024912503.1"/>
</dbReference>
<dbReference type="Proteomes" id="UP000241690">
    <property type="component" value="Unassembled WGS sequence"/>
</dbReference>
<feature type="transmembrane region" description="Helical" evidence="2">
    <location>
        <begin position="1106"/>
        <end position="1127"/>
    </location>
</feature>
<evidence type="ECO:0000313" key="4">
    <source>
        <dbReference type="EMBL" id="PTB58804.1"/>
    </source>
</evidence>
<evidence type="ECO:0000313" key="5">
    <source>
        <dbReference type="Proteomes" id="UP000241690"/>
    </source>
</evidence>
<dbReference type="InterPro" id="IPR035994">
    <property type="entry name" value="Nucleoside_phosphorylase_sf"/>
</dbReference>
<keyword evidence="5" id="KW-1185">Reference proteome</keyword>
<dbReference type="AlphaFoldDB" id="A0A2T4ANZ9"/>
<dbReference type="PANTHER" id="PTHR46082:SF6">
    <property type="entry name" value="AAA+ ATPASE DOMAIN-CONTAINING PROTEIN-RELATED"/>
    <property type="match status" value="1"/>
</dbReference>
<dbReference type="EMBL" id="KZ679676">
    <property type="protein sequence ID" value="PTB58804.1"/>
    <property type="molecule type" value="Genomic_DNA"/>
</dbReference>
<dbReference type="Gene3D" id="3.40.50.300">
    <property type="entry name" value="P-loop containing nucleotide triphosphate hydrolases"/>
    <property type="match status" value="1"/>
</dbReference>
<feature type="region of interest" description="Disordered" evidence="1">
    <location>
        <begin position="543"/>
        <end position="566"/>
    </location>
</feature>
<dbReference type="Gene3D" id="3.40.50.1580">
    <property type="entry name" value="Nucleoside phosphorylase domain"/>
    <property type="match status" value="1"/>
</dbReference>
<dbReference type="GO" id="GO:0009116">
    <property type="term" value="P:nucleoside metabolic process"/>
    <property type="evidence" value="ECO:0007669"/>
    <property type="project" value="InterPro"/>
</dbReference>